<name>A0A556R7F3_9BIFI</name>
<dbReference type="Proteomes" id="UP000317536">
    <property type="component" value="Unassembled WGS sequence"/>
</dbReference>
<evidence type="ECO:0000313" key="2">
    <source>
        <dbReference type="EMBL" id="TSJ84803.1"/>
    </source>
</evidence>
<evidence type="ECO:0000256" key="1">
    <source>
        <dbReference type="SAM" id="MobiDB-lite"/>
    </source>
</evidence>
<protein>
    <submittedName>
        <fullName evidence="2">Uncharacterized protein</fullName>
    </submittedName>
</protein>
<dbReference type="EMBL" id="VMHJ01000005">
    <property type="protein sequence ID" value="TSJ84803.1"/>
    <property type="molecule type" value="Genomic_DNA"/>
</dbReference>
<reference evidence="2 3" key="1">
    <citation type="submission" date="2019-07" db="EMBL/GenBank/DDBJ databases">
        <title>Bifidobacterium asteroides genomes.</title>
        <authorList>
            <person name="Zheng H."/>
        </authorList>
    </citation>
    <scope>NUCLEOTIDE SEQUENCE [LARGE SCALE GENOMIC DNA]</scope>
    <source>
        <strain evidence="2 3">W8111</strain>
    </source>
</reference>
<gene>
    <name evidence="2" type="ORF">FPK29_08385</name>
</gene>
<feature type="compositionally biased region" description="Basic and acidic residues" evidence="1">
    <location>
        <begin position="116"/>
        <end position="128"/>
    </location>
</feature>
<proteinExistence type="predicted"/>
<sequence length="128" mass="15037">MTTLGKGITHIWPYGKKARLLMVWISTQVVRQKKHKTSRVIMLPFTLRQLMEDLGIQRKPRKTDYENFKRQISALSYSDIYAWLSSAYTLSTIHTPTRPRSSPENRSRTRWARTMPKHETSSLDSNSR</sequence>
<feature type="region of interest" description="Disordered" evidence="1">
    <location>
        <begin position="93"/>
        <end position="128"/>
    </location>
</feature>
<accession>A0A556R7F3</accession>
<evidence type="ECO:0000313" key="3">
    <source>
        <dbReference type="Proteomes" id="UP000317536"/>
    </source>
</evidence>
<organism evidence="2 3">
    <name type="scientific">Bifidobacterium asteroides</name>
    <dbReference type="NCBI Taxonomy" id="1684"/>
    <lineage>
        <taxon>Bacteria</taxon>
        <taxon>Bacillati</taxon>
        <taxon>Actinomycetota</taxon>
        <taxon>Actinomycetes</taxon>
        <taxon>Bifidobacteriales</taxon>
        <taxon>Bifidobacteriaceae</taxon>
        <taxon>Bifidobacterium</taxon>
    </lineage>
</organism>
<dbReference type="AlphaFoldDB" id="A0A556R7F3"/>
<comment type="caution">
    <text evidence="2">The sequence shown here is derived from an EMBL/GenBank/DDBJ whole genome shotgun (WGS) entry which is preliminary data.</text>
</comment>